<keyword evidence="2" id="KW-1185">Reference proteome</keyword>
<evidence type="ECO:0000313" key="2">
    <source>
        <dbReference type="Proteomes" id="UP000322225"/>
    </source>
</evidence>
<name>A0A5M6C7J7_9TREE</name>
<gene>
    <name evidence="1" type="ORF">CI109_103640</name>
</gene>
<dbReference type="RefSeq" id="XP_031864024.1">
    <property type="nucleotide sequence ID" value="XM_032001861.1"/>
</dbReference>
<reference evidence="1" key="1">
    <citation type="submission" date="2017-08" db="EMBL/GenBank/DDBJ databases">
        <authorList>
            <person name="Cuomo C."/>
            <person name="Billmyre B."/>
            <person name="Heitman J."/>
        </authorList>
    </citation>
    <scope>NUCLEOTIDE SEQUENCE</scope>
    <source>
        <strain evidence="1">CBS 12478</strain>
    </source>
</reference>
<sequence length="273" mass="30551">MSTYTTSHRVASTPAPVPMSPSSITYVASTDEDDLFMNLEERLFNELHAPPAMVHPSLPRHPIPIEMSKDHYTRSNTSLPPFNSQTSSFQSSYSGTVHLAHLAILPQIQQAILLNTPESAPKVFPLREDEEADVEMTPFSPSDMDHMKGWSARIHRQIDMEIPDGEVELRVDTQAESTPAVRSVNLSEDGEMTPASPELITPHLPSFHPFHPAARENFRFASDPMVTDANMNYEYPRDVKEGLVRGTFGQIGSLTDLVKRTGNVAREARMRRM</sequence>
<protein>
    <submittedName>
        <fullName evidence="1">Uncharacterized protein</fullName>
    </submittedName>
</protein>
<evidence type="ECO:0000313" key="1">
    <source>
        <dbReference type="EMBL" id="WWD19182.1"/>
    </source>
</evidence>
<proteinExistence type="predicted"/>
<reference evidence="1" key="2">
    <citation type="submission" date="2024-01" db="EMBL/GenBank/DDBJ databases">
        <title>Comparative genomics of Cryptococcus and Kwoniella reveals pathogenesis evolution and contrasting modes of karyotype evolution via chromosome fusion or intercentromeric recombination.</title>
        <authorList>
            <person name="Coelho M.A."/>
            <person name="David-Palma M."/>
            <person name="Shea T."/>
            <person name="Bowers K."/>
            <person name="McGinley-Smith S."/>
            <person name="Mohammad A.W."/>
            <person name="Gnirke A."/>
            <person name="Yurkov A.M."/>
            <person name="Nowrousian M."/>
            <person name="Sun S."/>
            <person name="Cuomo C.A."/>
            <person name="Heitman J."/>
        </authorList>
    </citation>
    <scope>NUCLEOTIDE SEQUENCE</scope>
    <source>
        <strain evidence="1">CBS 12478</strain>
    </source>
</reference>
<dbReference type="GeneID" id="43585969"/>
<dbReference type="Proteomes" id="UP000322225">
    <property type="component" value="Chromosome 6"/>
</dbReference>
<accession>A0A5M6C7J7</accession>
<dbReference type="AlphaFoldDB" id="A0A5M6C7J7"/>
<dbReference type="EMBL" id="CP144056">
    <property type="protein sequence ID" value="WWD19182.1"/>
    <property type="molecule type" value="Genomic_DNA"/>
</dbReference>
<dbReference type="KEGG" id="ksn:43585969"/>
<organism evidence="1 2">
    <name type="scientific">Kwoniella shandongensis</name>
    <dbReference type="NCBI Taxonomy" id="1734106"/>
    <lineage>
        <taxon>Eukaryota</taxon>
        <taxon>Fungi</taxon>
        <taxon>Dikarya</taxon>
        <taxon>Basidiomycota</taxon>
        <taxon>Agaricomycotina</taxon>
        <taxon>Tremellomycetes</taxon>
        <taxon>Tremellales</taxon>
        <taxon>Cryptococcaceae</taxon>
        <taxon>Kwoniella</taxon>
    </lineage>
</organism>